<evidence type="ECO:0000256" key="1">
    <source>
        <dbReference type="SAM" id="Coils"/>
    </source>
</evidence>
<proteinExistence type="predicted"/>
<keyword evidence="1" id="KW-0175">Coiled coil</keyword>
<dbReference type="EMBL" id="JBBNAG010000003">
    <property type="protein sequence ID" value="KAK9148672.1"/>
    <property type="molecule type" value="Genomic_DNA"/>
</dbReference>
<evidence type="ECO:0000313" key="2">
    <source>
        <dbReference type="EMBL" id="KAK9148672.1"/>
    </source>
</evidence>
<reference evidence="2 3" key="1">
    <citation type="submission" date="2024-01" db="EMBL/GenBank/DDBJ databases">
        <title>Genome assemblies of Stephania.</title>
        <authorList>
            <person name="Yang L."/>
        </authorList>
    </citation>
    <scope>NUCLEOTIDE SEQUENCE [LARGE SCALE GENOMIC DNA]</scope>
    <source>
        <strain evidence="2">JXDWG</strain>
        <tissue evidence="2">Leaf</tissue>
    </source>
</reference>
<gene>
    <name evidence="2" type="ORF">Scep_007429</name>
</gene>
<sequence>MFPHIHIIASGATTNGTALRMFSHSAVTVPPLFLSLLTSWYLSDVTAMSRRHPLCAIALPLRRTSTVNVNRKVPISFRVAQQSMGTTTSNISYIFHLISHYVQSRLTWKLGENPHVYSIVQVTHVEHVQQEVHAATLATLGEQATSSFRFKVESVVVVSVQAYLVIINGMLREERHKELGTIVLMTETNTQQDVMTNLAATREMESFPTINFLDLIKVSENKEMEEKKKEELNSQLEKKSSD</sequence>
<dbReference type="AlphaFoldDB" id="A0AAP0PLS9"/>
<dbReference type="Proteomes" id="UP001419268">
    <property type="component" value="Unassembled WGS sequence"/>
</dbReference>
<feature type="coiled-coil region" evidence="1">
    <location>
        <begin position="215"/>
        <end position="242"/>
    </location>
</feature>
<organism evidence="2 3">
    <name type="scientific">Stephania cephalantha</name>
    <dbReference type="NCBI Taxonomy" id="152367"/>
    <lineage>
        <taxon>Eukaryota</taxon>
        <taxon>Viridiplantae</taxon>
        <taxon>Streptophyta</taxon>
        <taxon>Embryophyta</taxon>
        <taxon>Tracheophyta</taxon>
        <taxon>Spermatophyta</taxon>
        <taxon>Magnoliopsida</taxon>
        <taxon>Ranunculales</taxon>
        <taxon>Menispermaceae</taxon>
        <taxon>Menispermoideae</taxon>
        <taxon>Cissampelideae</taxon>
        <taxon>Stephania</taxon>
    </lineage>
</organism>
<comment type="caution">
    <text evidence="2">The sequence shown here is derived from an EMBL/GenBank/DDBJ whole genome shotgun (WGS) entry which is preliminary data.</text>
</comment>
<keyword evidence="3" id="KW-1185">Reference proteome</keyword>
<accession>A0AAP0PLS9</accession>
<evidence type="ECO:0000313" key="3">
    <source>
        <dbReference type="Proteomes" id="UP001419268"/>
    </source>
</evidence>
<protein>
    <submittedName>
        <fullName evidence="2">Uncharacterized protein</fullName>
    </submittedName>
</protein>
<name>A0AAP0PLS9_9MAGN</name>